<feature type="compositionally biased region" description="Polar residues" evidence="1">
    <location>
        <begin position="110"/>
        <end position="139"/>
    </location>
</feature>
<evidence type="ECO:0000259" key="2">
    <source>
        <dbReference type="PROSITE" id="PS51457"/>
    </source>
</evidence>
<dbReference type="EMBL" id="SGJD01000086">
    <property type="protein sequence ID" value="KAB0407074.1"/>
    <property type="molecule type" value="Genomic_DNA"/>
</dbReference>
<dbReference type="PANTHER" id="PTHR35068:SF1">
    <property type="entry name" value="BEN DOMAIN-CONTAINING PROTEIN 7"/>
    <property type="match status" value="1"/>
</dbReference>
<keyword evidence="4" id="KW-1185">Reference proteome</keyword>
<comment type="caution">
    <text evidence="3">The sequence shown here is derived from an EMBL/GenBank/DDBJ whole genome shotgun (WGS) entry which is preliminary data.</text>
</comment>
<dbReference type="PANTHER" id="PTHR35068">
    <property type="entry name" value="BEN DOMAIN-CONTAINING PROTEIN 7"/>
    <property type="match status" value="1"/>
</dbReference>
<dbReference type="InterPro" id="IPR053072">
    <property type="entry name" value="BEN_domain_protein_7"/>
</dbReference>
<dbReference type="InterPro" id="IPR018379">
    <property type="entry name" value="BEN_domain"/>
</dbReference>
<evidence type="ECO:0000313" key="3">
    <source>
        <dbReference type="EMBL" id="KAB0407074.1"/>
    </source>
</evidence>
<evidence type="ECO:0000313" key="4">
    <source>
        <dbReference type="Proteomes" id="UP000437017"/>
    </source>
</evidence>
<feature type="domain" description="BEN" evidence="2">
    <location>
        <begin position="289"/>
        <end position="388"/>
    </location>
</feature>
<evidence type="ECO:0000256" key="1">
    <source>
        <dbReference type="SAM" id="MobiDB-lite"/>
    </source>
</evidence>
<dbReference type="OrthoDB" id="9944532at2759"/>
<dbReference type="AlphaFoldDB" id="A0A6A1QJ13"/>
<reference evidence="3 4" key="1">
    <citation type="journal article" date="2019" name="PLoS ONE">
        <title>Genomic analyses reveal an absence of contemporary introgressive admixture between fin whales and blue whales, despite known hybrids.</title>
        <authorList>
            <person name="Westbury M.V."/>
            <person name="Petersen B."/>
            <person name="Lorenzen E.D."/>
        </authorList>
    </citation>
    <scope>NUCLEOTIDE SEQUENCE [LARGE SCALE GENOMIC DNA]</scope>
    <source>
        <strain evidence="3">FinWhale-01</strain>
    </source>
</reference>
<accession>A0A6A1QJ13</accession>
<dbReference type="PROSITE" id="PS51457">
    <property type="entry name" value="BEN"/>
    <property type="match status" value="1"/>
</dbReference>
<feature type="region of interest" description="Disordered" evidence="1">
    <location>
        <begin position="94"/>
        <end position="139"/>
    </location>
</feature>
<protein>
    <recommendedName>
        <fullName evidence="2">BEN domain-containing protein</fullName>
    </recommendedName>
</protein>
<gene>
    <name evidence="3" type="ORF">E2I00_018046</name>
</gene>
<dbReference type="GO" id="GO:0003677">
    <property type="term" value="F:DNA binding"/>
    <property type="evidence" value="ECO:0007669"/>
    <property type="project" value="InterPro"/>
</dbReference>
<name>A0A6A1QJ13_BALPH</name>
<organism evidence="3 4">
    <name type="scientific">Balaenoptera physalus</name>
    <name type="common">Fin whale</name>
    <name type="synonym">Balaena physalus</name>
    <dbReference type="NCBI Taxonomy" id="9770"/>
    <lineage>
        <taxon>Eukaryota</taxon>
        <taxon>Metazoa</taxon>
        <taxon>Chordata</taxon>
        <taxon>Craniata</taxon>
        <taxon>Vertebrata</taxon>
        <taxon>Euteleostomi</taxon>
        <taxon>Mammalia</taxon>
        <taxon>Eutheria</taxon>
        <taxon>Laurasiatheria</taxon>
        <taxon>Artiodactyla</taxon>
        <taxon>Whippomorpha</taxon>
        <taxon>Cetacea</taxon>
        <taxon>Mysticeti</taxon>
        <taxon>Balaenopteridae</taxon>
        <taxon>Balaenoptera</taxon>
    </lineage>
</organism>
<proteinExistence type="predicted"/>
<dbReference type="Proteomes" id="UP000437017">
    <property type="component" value="Unassembled WGS sequence"/>
</dbReference>
<feature type="region of interest" description="Disordered" evidence="1">
    <location>
        <begin position="234"/>
        <end position="262"/>
    </location>
</feature>
<sequence>MDYHHEVYKISEFSTDVNGEAKETQPTFLVISLAPFPLGDESMEIKKQITGMRRLLNDSAGRIYQRVGKEGEKLKEEPQDLDSIWPQRLNSVEAPPSLHPSSRGAWNELPPQSGQFSGQYGTRSRTFQSQPHSAGSSNGMAVFRRSQGFRGRELPVVNSSVGSNCCTCNCQSTLQAILQELKTMRKLMQIQAVGTQNRQQPPISLICSQRTAVSRKRNKKKKVPLKTVEPLTVKQKPSALEAEKKAVAAPENPSLPSAEHASPRENHILGFGIVLESPASDPEVQLAEGFDVFMPKSQLDSILSNYTRSGSLLFRKLVCAFFDDKTLANSLPNGKRKRGLNDNRKGLDQNIVGAIKVLLLGKVSPGKSSPLSGFPEVVLTQNLFSDIL</sequence>
<dbReference type="Pfam" id="PF10523">
    <property type="entry name" value="BEN"/>
    <property type="match status" value="1"/>
</dbReference>